<dbReference type="RefSeq" id="WP_251911244.1">
    <property type="nucleotide sequence ID" value="NZ_JAMRXG010000004.1"/>
</dbReference>
<comment type="caution">
    <text evidence="2">The sequence shown here is derived from an EMBL/GenBank/DDBJ whole genome shotgun (WGS) entry which is preliminary data.</text>
</comment>
<organism evidence="2 3">
    <name type="scientific">Nocardia pulmonis</name>
    <dbReference type="NCBI Taxonomy" id="2951408"/>
    <lineage>
        <taxon>Bacteria</taxon>
        <taxon>Bacillati</taxon>
        <taxon>Actinomycetota</taxon>
        <taxon>Actinomycetes</taxon>
        <taxon>Mycobacteriales</taxon>
        <taxon>Nocardiaceae</taxon>
        <taxon>Nocardia</taxon>
    </lineage>
</organism>
<evidence type="ECO:0000313" key="3">
    <source>
        <dbReference type="Proteomes" id="UP001139157"/>
    </source>
</evidence>
<dbReference type="SUPFAM" id="SSF159664">
    <property type="entry name" value="CobE/GbiG C-terminal domain-like"/>
    <property type="match status" value="1"/>
</dbReference>
<proteinExistence type="predicted"/>
<evidence type="ECO:0000313" key="2">
    <source>
        <dbReference type="EMBL" id="MCM6774027.1"/>
    </source>
</evidence>
<gene>
    <name evidence="2" type="ORF">NDR86_11135</name>
</gene>
<dbReference type="InterPro" id="IPR052553">
    <property type="entry name" value="CbiG_hydrolase"/>
</dbReference>
<dbReference type="PANTHER" id="PTHR37477">
    <property type="entry name" value="COBALT-PRECORRIN-5A HYDROLASE"/>
    <property type="match status" value="1"/>
</dbReference>
<evidence type="ECO:0000259" key="1">
    <source>
        <dbReference type="Pfam" id="PF01890"/>
    </source>
</evidence>
<keyword evidence="3" id="KW-1185">Reference proteome</keyword>
<dbReference type="Proteomes" id="UP001139157">
    <property type="component" value="Unassembled WGS sequence"/>
</dbReference>
<dbReference type="EMBL" id="JAMRXG010000004">
    <property type="protein sequence ID" value="MCM6774027.1"/>
    <property type="molecule type" value="Genomic_DNA"/>
</dbReference>
<dbReference type="InterPro" id="IPR036518">
    <property type="entry name" value="CobE/GbiG_C_sf"/>
</dbReference>
<dbReference type="Gene3D" id="3.30.420.180">
    <property type="entry name" value="CobE/GbiG C-terminal domain"/>
    <property type="match status" value="1"/>
</dbReference>
<dbReference type="GO" id="GO:0009236">
    <property type="term" value="P:cobalamin biosynthetic process"/>
    <property type="evidence" value="ECO:0007669"/>
    <property type="project" value="InterPro"/>
</dbReference>
<feature type="domain" description="CobE/GbiG C-terminal" evidence="1">
    <location>
        <begin position="4"/>
        <end position="116"/>
    </location>
</feature>
<accession>A0A9X2E493</accession>
<dbReference type="PANTHER" id="PTHR37477:SF1">
    <property type="entry name" value="COBALT-PRECORRIN-5A HYDROLASE"/>
    <property type="match status" value="1"/>
</dbReference>
<sequence length="121" mass="12189">MADLAVGIGFRPGTPARTLLAAIRKTIDPTRIHCLATIDRRAEDLALIATATELGVPIVACTPAELSATSVPNPATRTANAVGTASVAEAAALCAAATTELLLPKRVCGGVTIAAAHVHSL</sequence>
<dbReference type="Pfam" id="PF01890">
    <property type="entry name" value="CbiG_C"/>
    <property type="match status" value="1"/>
</dbReference>
<reference evidence="2" key="1">
    <citation type="submission" date="2022-06" db="EMBL/GenBank/DDBJ databases">
        <title>Novel species in genus nocardia.</title>
        <authorList>
            <person name="Li F."/>
        </authorList>
    </citation>
    <scope>NUCLEOTIDE SEQUENCE</scope>
    <source>
        <strain evidence="2">CDC141</strain>
    </source>
</reference>
<name>A0A9X2E493_9NOCA</name>
<protein>
    <submittedName>
        <fullName evidence="2">Cobalamin biosynthesis protein</fullName>
    </submittedName>
</protein>
<dbReference type="AlphaFoldDB" id="A0A9X2E493"/>
<dbReference type="InterPro" id="IPR002750">
    <property type="entry name" value="CobE/GbiG_C"/>
</dbReference>